<dbReference type="CDD" id="cd00865">
    <property type="entry name" value="PEBP_bact_arch"/>
    <property type="match status" value="1"/>
</dbReference>
<protein>
    <submittedName>
        <fullName evidence="2">YbhB/YbcL family Raf kinase inhibitor-like protein</fullName>
    </submittedName>
</protein>
<feature type="chain" id="PRO_5015571865" evidence="1">
    <location>
        <begin position="24"/>
        <end position="183"/>
    </location>
</feature>
<keyword evidence="1" id="KW-0732">Signal</keyword>
<evidence type="ECO:0000313" key="2">
    <source>
        <dbReference type="EMBL" id="PPC77663.1"/>
    </source>
</evidence>
<dbReference type="EMBL" id="PRLP01000028">
    <property type="protein sequence ID" value="PPC77663.1"/>
    <property type="molecule type" value="Genomic_DNA"/>
</dbReference>
<reference evidence="2 3" key="1">
    <citation type="submission" date="2018-02" db="EMBL/GenBank/DDBJ databases">
        <title>novel marine gammaproteobacteria from coastal saline agro ecosystem.</title>
        <authorList>
            <person name="Krishnan R."/>
            <person name="Ramesh Kumar N."/>
        </authorList>
    </citation>
    <scope>NUCLEOTIDE SEQUENCE [LARGE SCALE GENOMIC DNA]</scope>
    <source>
        <strain evidence="2 3">228</strain>
    </source>
</reference>
<accession>A0A2S5KSH0</accession>
<dbReference type="SUPFAM" id="SSF49777">
    <property type="entry name" value="PEBP-like"/>
    <property type="match status" value="1"/>
</dbReference>
<dbReference type="PANTHER" id="PTHR30289">
    <property type="entry name" value="UNCHARACTERIZED PROTEIN YBCL-RELATED"/>
    <property type="match status" value="1"/>
</dbReference>
<dbReference type="InterPro" id="IPR036610">
    <property type="entry name" value="PEBP-like_sf"/>
</dbReference>
<dbReference type="PANTHER" id="PTHR30289:SF1">
    <property type="entry name" value="PEBP (PHOSPHATIDYLETHANOLAMINE-BINDING PROTEIN) FAMILY PROTEIN"/>
    <property type="match status" value="1"/>
</dbReference>
<dbReference type="InterPro" id="IPR008914">
    <property type="entry name" value="PEBP"/>
</dbReference>
<proteinExistence type="predicted"/>
<dbReference type="OrthoDB" id="9797506at2"/>
<keyword evidence="2" id="KW-0649">Protein kinase inhibitor</keyword>
<evidence type="ECO:0000313" key="3">
    <source>
        <dbReference type="Proteomes" id="UP000238196"/>
    </source>
</evidence>
<evidence type="ECO:0000256" key="1">
    <source>
        <dbReference type="SAM" id="SignalP"/>
    </source>
</evidence>
<dbReference type="Gene3D" id="3.90.280.10">
    <property type="entry name" value="PEBP-like"/>
    <property type="match status" value="1"/>
</dbReference>
<sequence>MARSSLFAAATVALSLSASIAQAADFTVRSSSPSKGHFQQAQFANGFGCTGQNISPEISWSGAPQGTKSYVITMFDPDAPTGSGWWHWVLANVPGTVNELKEGAGSSAGMLPAGTLEVRGDSGQPGYLGVCPPAGQTHNYVITVHALKVDKLELPDTVTPAMLSFMVMGNSLGQASLKVQAGR</sequence>
<gene>
    <name evidence="2" type="ORF">C4K68_09290</name>
</gene>
<organism evidence="2 3">
    <name type="scientific">Proteobacteria bacterium 228</name>
    <dbReference type="NCBI Taxonomy" id="2083153"/>
    <lineage>
        <taxon>Bacteria</taxon>
        <taxon>Pseudomonadati</taxon>
        <taxon>Pseudomonadota</taxon>
    </lineage>
</organism>
<dbReference type="NCBIfam" id="TIGR00481">
    <property type="entry name" value="YbhB/YbcL family Raf kinase inhibitor-like protein"/>
    <property type="match status" value="1"/>
</dbReference>
<dbReference type="Proteomes" id="UP000238196">
    <property type="component" value="Unassembled WGS sequence"/>
</dbReference>
<comment type="caution">
    <text evidence="2">The sequence shown here is derived from an EMBL/GenBank/DDBJ whole genome shotgun (WGS) entry which is preliminary data.</text>
</comment>
<dbReference type="AlphaFoldDB" id="A0A2S5KSH0"/>
<feature type="signal peptide" evidence="1">
    <location>
        <begin position="1"/>
        <end position="23"/>
    </location>
</feature>
<name>A0A2S5KSH0_9PROT</name>
<dbReference type="Pfam" id="PF01161">
    <property type="entry name" value="PBP"/>
    <property type="match status" value="1"/>
</dbReference>
<dbReference type="InterPro" id="IPR005247">
    <property type="entry name" value="YbhB_YbcL/LppC-like"/>
</dbReference>
<dbReference type="GO" id="GO:0004860">
    <property type="term" value="F:protein kinase inhibitor activity"/>
    <property type="evidence" value="ECO:0007669"/>
    <property type="project" value="UniProtKB-KW"/>
</dbReference>